<evidence type="ECO:0000256" key="5">
    <source>
        <dbReference type="HAMAP-Rule" id="MF_03150"/>
    </source>
</evidence>
<sequence>MPAAGPTSSHTNDLTLTLANIPVAIKANLATASDPATHSHLPTCCASRVLQHYRSPFDATPVAKLKAAGALIVGKTNMDEFGMGSFNINSPLHGPCLQPPPPPRDPSNQAKVRVAGGSSGGSAVAVQTGMVYAALGSDTGGSVRLPASYTGVVGFKPGYGSVSRYGLVPYAHSLDTVGVLTRSVGDARLVYEVIKGHDPLDMTSTATPPSTPTPKHSPLVIGVPDEYNLTCLSTASRQAWSRALSHLESLGHTLTRVSLPSTLPALAAYYVLAPAEASSNLAKFDGIRYGTHRAHFGDEVKRRLMVGAFALSARGVDTYYEQAQRVRGLVVNEFNHVFDPQRERGGVHVLVTPAALGPAPTLDEVARQQPAEAYVNDVFTVPASLAGLPAVVVPGASQQEEARGEYVGVQVIGMRGAEEQVLEVGGMLETMER</sequence>
<dbReference type="EMBL" id="MCFL01000013">
    <property type="protein sequence ID" value="ORZ37363.1"/>
    <property type="molecule type" value="Genomic_DNA"/>
</dbReference>
<dbReference type="GO" id="GO:0030956">
    <property type="term" value="C:glutamyl-tRNA(Gln) amidotransferase complex"/>
    <property type="evidence" value="ECO:0007669"/>
    <property type="project" value="UniProtKB-UniRule"/>
</dbReference>
<comment type="catalytic activity">
    <reaction evidence="5">
        <text>L-glutamyl-tRNA(Gln) + L-glutamine + ATP + H2O = L-glutaminyl-tRNA(Gln) + L-glutamate + ADP + phosphate + H(+)</text>
        <dbReference type="Rhea" id="RHEA:17521"/>
        <dbReference type="Rhea" id="RHEA-COMP:9681"/>
        <dbReference type="Rhea" id="RHEA-COMP:9684"/>
        <dbReference type="ChEBI" id="CHEBI:15377"/>
        <dbReference type="ChEBI" id="CHEBI:15378"/>
        <dbReference type="ChEBI" id="CHEBI:29985"/>
        <dbReference type="ChEBI" id="CHEBI:30616"/>
        <dbReference type="ChEBI" id="CHEBI:43474"/>
        <dbReference type="ChEBI" id="CHEBI:58359"/>
        <dbReference type="ChEBI" id="CHEBI:78520"/>
        <dbReference type="ChEBI" id="CHEBI:78521"/>
        <dbReference type="ChEBI" id="CHEBI:456216"/>
        <dbReference type="EC" id="6.3.5.7"/>
    </reaction>
</comment>
<reference evidence="8 9" key="1">
    <citation type="submission" date="2016-07" db="EMBL/GenBank/DDBJ databases">
        <title>Pervasive Adenine N6-methylation of Active Genes in Fungi.</title>
        <authorList>
            <consortium name="DOE Joint Genome Institute"/>
            <person name="Mondo S.J."/>
            <person name="Dannebaum R.O."/>
            <person name="Kuo R.C."/>
            <person name="Labutti K."/>
            <person name="Haridas S."/>
            <person name="Kuo A."/>
            <person name="Salamov A."/>
            <person name="Ahrendt S.R."/>
            <person name="Lipzen A."/>
            <person name="Sullivan W."/>
            <person name="Andreopoulos W.B."/>
            <person name="Clum A."/>
            <person name="Lindquist E."/>
            <person name="Daum C."/>
            <person name="Ramamoorthy G.K."/>
            <person name="Gryganskyi A."/>
            <person name="Culley D."/>
            <person name="Magnuson J.K."/>
            <person name="James T.Y."/>
            <person name="O'Malley M.A."/>
            <person name="Stajich J.E."/>
            <person name="Spatafora J.W."/>
            <person name="Visel A."/>
            <person name="Grigoriev I.V."/>
        </authorList>
    </citation>
    <scope>NUCLEOTIDE SEQUENCE [LARGE SCALE GENOMIC DNA]</scope>
    <source>
        <strain evidence="8 9">PL171</strain>
    </source>
</reference>
<keyword evidence="1 5" id="KW-0436">Ligase</keyword>
<feature type="active site" description="Charge relay system" evidence="5">
    <location>
        <position position="118"/>
    </location>
</feature>
<dbReference type="OrthoDB" id="421993at2759"/>
<name>A0A1Y2HUJ6_9FUNG</name>
<dbReference type="GO" id="GO:0050567">
    <property type="term" value="F:glutaminyl-tRNA synthase (glutamine-hydrolyzing) activity"/>
    <property type="evidence" value="ECO:0007669"/>
    <property type="project" value="UniProtKB-UniRule"/>
</dbReference>
<dbReference type="GO" id="GO:0005739">
    <property type="term" value="C:mitochondrion"/>
    <property type="evidence" value="ECO:0007669"/>
    <property type="project" value="UniProtKB-SubCell"/>
</dbReference>
<evidence type="ECO:0000256" key="3">
    <source>
        <dbReference type="ARBA" id="ARBA00022840"/>
    </source>
</evidence>
<keyword evidence="3 5" id="KW-0067">ATP-binding</keyword>
<keyword evidence="9" id="KW-1185">Reference proteome</keyword>
<keyword evidence="4 5" id="KW-0648">Protein biosynthesis</keyword>
<comment type="similarity">
    <text evidence="5">Belongs to the amidase family. GatA subfamily.</text>
</comment>
<dbReference type="InterPro" id="IPR000120">
    <property type="entry name" value="Amidase"/>
</dbReference>
<evidence type="ECO:0000256" key="6">
    <source>
        <dbReference type="SAM" id="MobiDB-lite"/>
    </source>
</evidence>
<proteinExistence type="inferred from homology"/>
<comment type="subcellular location">
    <subcellularLocation>
        <location evidence="5">Mitochondrion</location>
    </subcellularLocation>
</comment>
<feature type="active site" description="Charge relay system" evidence="5">
    <location>
        <position position="26"/>
    </location>
</feature>
<dbReference type="Gene3D" id="3.90.1300.10">
    <property type="entry name" value="Amidase signature (AS) domain"/>
    <property type="match status" value="1"/>
</dbReference>
<evidence type="ECO:0000256" key="2">
    <source>
        <dbReference type="ARBA" id="ARBA00022741"/>
    </source>
</evidence>
<dbReference type="HAMAP" id="MF_00120">
    <property type="entry name" value="GatA"/>
    <property type="match status" value="1"/>
</dbReference>
<dbReference type="InterPro" id="IPR023631">
    <property type="entry name" value="Amidase_dom"/>
</dbReference>
<dbReference type="EC" id="6.3.5.7" evidence="5"/>
<feature type="domain" description="Amidase" evidence="7">
    <location>
        <begin position="11"/>
        <end position="422"/>
    </location>
</feature>
<dbReference type="GO" id="GO:0005524">
    <property type="term" value="F:ATP binding"/>
    <property type="evidence" value="ECO:0007669"/>
    <property type="project" value="UniProtKB-KW"/>
</dbReference>
<dbReference type="GO" id="GO:0032543">
    <property type="term" value="P:mitochondrial translation"/>
    <property type="evidence" value="ECO:0007669"/>
    <property type="project" value="UniProtKB-UniRule"/>
</dbReference>
<evidence type="ECO:0000313" key="8">
    <source>
        <dbReference type="EMBL" id="ORZ37363.1"/>
    </source>
</evidence>
<feature type="active site" description="Acyl-ester intermediate" evidence="5">
    <location>
        <position position="142"/>
    </location>
</feature>
<dbReference type="AlphaFoldDB" id="A0A1Y2HUJ6"/>
<keyword evidence="2 5" id="KW-0547">Nucleotide-binding</keyword>
<evidence type="ECO:0000256" key="4">
    <source>
        <dbReference type="ARBA" id="ARBA00022917"/>
    </source>
</evidence>
<dbReference type="InterPro" id="IPR036928">
    <property type="entry name" value="AS_sf"/>
</dbReference>
<protein>
    <recommendedName>
        <fullName evidence="5">Glutamyl-tRNA(Gln) amidotransferase subunit A, mitochondrial</fullName>
        <shortName evidence="5">Glu-AdT subunit A</shortName>
        <ecNumber evidence="5">6.3.5.7</ecNumber>
    </recommendedName>
</protein>
<gene>
    <name evidence="8" type="ORF">BCR44DRAFT_1388505</name>
</gene>
<dbReference type="Pfam" id="PF01425">
    <property type="entry name" value="Amidase"/>
    <property type="match status" value="1"/>
</dbReference>
<evidence type="ECO:0000313" key="9">
    <source>
        <dbReference type="Proteomes" id="UP000193411"/>
    </source>
</evidence>
<dbReference type="PANTHER" id="PTHR11895">
    <property type="entry name" value="TRANSAMIDASE"/>
    <property type="match status" value="1"/>
</dbReference>
<dbReference type="GO" id="GO:0070681">
    <property type="term" value="P:glutaminyl-tRNAGln biosynthesis via transamidation"/>
    <property type="evidence" value="ECO:0007669"/>
    <property type="project" value="UniProtKB-UniRule"/>
</dbReference>
<comment type="function">
    <text evidence="5">Allows the formation of correctly charged Gln-tRNA(Gln) through the transamidation of misacylated Glu-tRNA(Gln) in the mitochondria. The reaction takes place in the presence of glutamine and ATP through an activated gamma-phospho-Glu-tRNA(Gln).</text>
</comment>
<comment type="subunit">
    <text evidence="5">Subunit of the heterotrimeric GatCAB amidotransferase (AdT) complex, composed of A, B and C subunits.</text>
</comment>
<evidence type="ECO:0000259" key="7">
    <source>
        <dbReference type="Pfam" id="PF01425"/>
    </source>
</evidence>
<evidence type="ECO:0000256" key="1">
    <source>
        <dbReference type="ARBA" id="ARBA00022598"/>
    </source>
</evidence>
<dbReference type="Proteomes" id="UP000193411">
    <property type="component" value="Unassembled WGS sequence"/>
</dbReference>
<dbReference type="STRING" id="765915.A0A1Y2HUJ6"/>
<accession>A0A1Y2HUJ6</accession>
<comment type="caution">
    <text evidence="8">The sequence shown here is derived from an EMBL/GenBank/DDBJ whole genome shotgun (WGS) entry which is preliminary data.</text>
</comment>
<dbReference type="PANTHER" id="PTHR11895:SF7">
    <property type="entry name" value="GLUTAMYL-TRNA(GLN) AMIDOTRANSFERASE SUBUNIT A, MITOCHONDRIAL"/>
    <property type="match status" value="1"/>
</dbReference>
<feature type="region of interest" description="Disordered" evidence="6">
    <location>
        <begin position="92"/>
        <end position="118"/>
    </location>
</feature>
<organism evidence="8 9">
    <name type="scientific">Catenaria anguillulae PL171</name>
    <dbReference type="NCBI Taxonomy" id="765915"/>
    <lineage>
        <taxon>Eukaryota</taxon>
        <taxon>Fungi</taxon>
        <taxon>Fungi incertae sedis</taxon>
        <taxon>Blastocladiomycota</taxon>
        <taxon>Blastocladiomycetes</taxon>
        <taxon>Blastocladiales</taxon>
        <taxon>Catenariaceae</taxon>
        <taxon>Catenaria</taxon>
    </lineage>
</organism>
<keyword evidence="5" id="KW-0496">Mitochondrion</keyword>
<dbReference type="SUPFAM" id="SSF75304">
    <property type="entry name" value="Amidase signature (AS) enzymes"/>
    <property type="match status" value="1"/>
</dbReference>
<dbReference type="InterPro" id="IPR004412">
    <property type="entry name" value="GatA"/>
</dbReference>